<dbReference type="KEGG" id="osn:115218954"/>
<feature type="domain" description="Cadherin" evidence="16">
    <location>
        <begin position="3864"/>
        <end position="3967"/>
    </location>
</feature>
<feature type="region of interest" description="Disordered" evidence="13">
    <location>
        <begin position="1631"/>
        <end position="1672"/>
    </location>
</feature>
<feature type="domain" description="Cadherin" evidence="16">
    <location>
        <begin position="4555"/>
        <end position="4667"/>
    </location>
</feature>
<feature type="domain" description="Cadherin" evidence="16">
    <location>
        <begin position="4779"/>
        <end position="4886"/>
    </location>
</feature>
<feature type="domain" description="Cadherin" evidence="16">
    <location>
        <begin position="3638"/>
        <end position="3749"/>
    </location>
</feature>
<evidence type="ECO:0000313" key="18">
    <source>
        <dbReference type="RefSeq" id="XP_036365284.1"/>
    </source>
</evidence>
<comment type="subcellular location">
    <subcellularLocation>
        <location evidence="1">Cell membrane</location>
        <topology evidence="1">Single-pass type I membrane protein</topology>
    </subcellularLocation>
</comment>
<dbReference type="Pfam" id="PF00028">
    <property type="entry name" value="Cadherin"/>
    <property type="match status" value="29"/>
</dbReference>
<reference evidence="18" key="1">
    <citation type="submission" date="2025-08" db="UniProtKB">
        <authorList>
            <consortium name="RefSeq"/>
        </authorList>
    </citation>
    <scope>IDENTIFICATION</scope>
</reference>
<feature type="chain" id="PRO_5028896053" evidence="15">
    <location>
        <begin position="18"/>
        <end position="5410"/>
    </location>
</feature>
<feature type="domain" description="Cadherin" evidence="16">
    <location>
        <begin position="3968"/>
        <end position="4072"/>
    </location>
</feature>
<feature type="signal peptide" evidence="15">
    <location>
        <begin position="1"/>
        <end position="17"/>
    </location>
</feature>
<dbReference type="InterPro" id="IPR020894">
    <property type="entry name" value="Cadherin_CS"/>
</dbReference>
<evidence type="ECO:0000256" key="4">
    <source>
        <dbReference type="ARBA" id="ARBA00022723"/>
    </source>
</evidence>
<feature type="transmembrane region" description="Helical" evidence="14">
    <location>
        <begin position="5224"/>
        <end position="5247"/>
    </location>
</feature>
<keyword evidence="7 12" id="KW-0106">Calcium</keyword>
<feature type="domain" description="Cadherin" evidence="16">
    <location>
        <begin position="2860"/>
        <end position="2967"/>
    </location>
</feature>
<feature type="domain" description="Cadherin" evidence="16">
    <location>
        <begin position="2635"/>
        <end position="2747"/>
    </location>
</feature>
<feature type="domain" description="Cadherin" evidence="16">
    <location>
        <begin position="1166"/>
        <end position="1269"/>
    </location>
</feature>
<sequence length="5410" mass="601486">MLLSLSIVLSLVHCVLTIDLTYHVEEERSPGTYVADIAADSKLLDNVKPSDQHLITFSQFKRKVAQLFNITKTGKLYTAQTLDAEDLCTFNKECSRTVKVIIKKMDSFTKILKVKIVIEDINDHEPEFPIKNVNIQFGEHDRKGSDRSIPNAMDKDVGFQNSLIQYKLKSKNGEPFSLSVSKRADGISSLKIVLKETLDREVKDTYLLQVIAKDGGSPAKQGILNINISVTDLNDNPPVFSKPLYNVSIQSTHHKSKPIIVLSVTDADSGENSKISFHFSPKTSDLAKSYFLLNETSGNIFLSKYSSLGKKKTYELFIEARDGGTPPFSSIATVLVNVINQHNNPPSMNIDYVSALNYNTGTISENIKVGSFIAYVMVTDNDVGQNGEVSCDIKHDTFKLQSMGSKEYKIILNKPVDRETQGHYNIPVSCQDKGLPPLKSVKSLSIQVTDINDVQPQFTKDTFQFLTYENKDKDFPMVLSMPLTLILDLLDNSHILCCVKKNPISHFSSPVMASFQRPCHWTERNKMCISLRFLSKIMEAHLYQNDNAPYFTYPSSDPYTLNVQYHPQSKSDITVLRASDGDSGNNAFLRYAIIQGNDKQLFSMNSHSGALSFSRQVYLNDAGSYELVFVVKDSGSPVQSSTTSVTLVLAVSNETSPMSKSGPLQSSDNTAAATKNTAYQGRAEMKQLLYQTNTSVAMSRNAEEMVKRNIYSERSKSECYAEGQLQNKYESSVQSRTLPKPTPKYCQPVVVTSSDDAVEDNATMVCNYTSDTMSSKRSGRQGDLKHYEEIPGVSGSIFTILGRLYLVATHSFKMFLSLSVVLSMVHCVLTIDLTYHVEEERSPGTYVADIAADSKLLDNVKPSDQHLITFSQFKRKVAQLFNITKTGKLYTAQTLDAEDLCTFNKECSRTMKVIIKKVDSFTKILKVKIVIEDINDHEPEFPEKQIILKFGEGDREGMKKSIPNAIDKDVSYQNSFIEYKLKKSNSFSLSVSKRADGISSLKIVLKDKLDRELKDKYNLEVIAKDGGSPSKQNVLNVVIVVDDQNDNPPVFSKPLYNISIRTTHDKTKPILTLSVTDKDIGSNSKITFHFSPKTSDLAKKYFELDEKAGKVFLSRISSLNEKTSFELFIEARDGGNPPLSSIATVLVNVINQHNNPPSIDIDYVSAISDNTGTISEKIKVGSFIAYVMVTDNDVGQNGEVSCDIKHDTFKLQSMGSKEYKIILNKPVDRETQGHYNIPVSCQDKGLPPLKSVKSLSIQVTDINDVQPQFTKDTFQFLTYENKDKDFPIGFVNATDPDLGSAGQLTYSLLRKEKSNLPFLITSYGFISATMSLDREKQDVYKFEVFVKDNGSPSLNDTANVVVEILDQNDNAPYFTYPSSDPYTLNVQYHPQSKSDITVLRASDGDSGNNAFLRYAIIQGNAKQLFSMNSHSGALSFSRQVYLNDAGSYELVFVVKDSGSPVQSSTTSVTLVLAVSNETSPMSKSGPLQSSGRVHMTWVIIIVSSAVIISVAIVVSITLCIMKCIKHRDNTAAATKNTAYQGRAEMKQLLYQTNTSVAMSRNAEEMVKRNIYSERSKSECYAEGQLQNKYESSVQSRTLPKPTPKYCQPVVVTSSDDAVEDNATMVCNYTSDTMSSKRSGRQGDLKHYEEVPGVSDQNIYKNNDTSTSKDSSEETPVKHLIGLCSIFIIPEQIQPIPTLKINMLLSLCIVLSLVHCVLTIDLTYHVEEERSPGTYVADIAADSKLLDNVKPSDQHLITFSQFKRKVAQLFNITKTGKLYTAQTLDAEDLCTFNKECSRTVKVIIKKMESFTKILKVKIVIEDINDHEPEFPLRNVNIQFDENDRKGSQVSLPNAIDKDVGFQNSLIQYKLKSKNGEPFSLSVSKRADGISSLKIVLKESLDREVKDTYLLQVIAKDGGSPAKQGILNINISITDANDNPPEFSKPLYNISIQSAHHKSKPIIILSVTDADSGENGKITFHFSPKTSDLAKSYFQLNVTNGNIFLSKYSKLEKKKTYELFVEARDGGSPPLNSIATVLVNVINQHNNPPSMDIDYVSALNYNTGTISENIKVGSFIAYVMVTDNDVGQNGEVSCDIKHDTFKLQSMGSKEYKIILNKPVDRETQGHYNIPVSCQDKGLPPLKSVKSLSIQVTDINDVQPQFTKDTFQFLTYENKDKDFPIGFVNATDPDLGSAGQLTYSLLRKEKSNLPFLITSYGFISATMSLDREKQDVYKFEVFVKDNGSPSLNDTANVVVEILDQNDNAPYFTYPSSDPYTLNVQYHPQSKSDITVLRASDGDSGNNAFLRYAIIQGNDKQLFSMNSHSGALSFSRQVYLNDAGSYELVFVVKDSGSPVQSSTTSVTLVLAVSNETSPMSKSGPLQSSGRVHMTWVIIIVSSAVIISVAIVVSITLCIMKCIKHRDNTAAATKNTAYQGRAEMKQLLYQTNTSVAMSRNAEEMVKRNIYSERSKSECYAEGQLQNKYESSVQSRTLPKPTPKYCQPVVVTSSDDAVEDNATMVCNYTSDTMSSKRSGRHGDLKHYEEIPGVSVLAQSFQCRLGLKRHEFIGVDTCKNLFSYIHSGVTKIQTLIMSMKFSSMELFSMTHSVDKTLVGSEIYQNIYKNNGTSASKDSSEETPCVLTIDLTYHVEEERSPGTYVADIAADSKLLDNVKPSDQHLITFSQFKRKVAQLFNITITGKLYTAQTLDAEDLCTFNKECSRTVKVIIKKVDSFTKILKVKIVIEDINDHEPEFPIKNVNIQFDEDIGKGAKRSIPNAIDDDIGFQNSLIQYKLKSKNGEPFSLSVSKRADGISSLKIVLKESLDREIKDTYLLQVIAKDGGSPAKQGVLNINISITDVNDNPPVFSKPFYNISIQSTHHKSKPIIVLSVTDADSGENGKITFHFSPKTSDLAKSYFLLNETSGSIFLSKYSKLEKKKTYELFIEARDGGSPPLNSIATVLVNVINQHNNPPSMDIDYVNALNYNTGTISENIKVGSFIAYVMVTDNDVGQNGEVSCGIKHDTFKLQSMGSKEYKIILNKPVDRETQGHYNIPVSCQDKGLPPLKSVKSLSIQVTDINDVQPQFTKDTFQFLTYENKDKDFPIGFVNATDPDLGSAGQLTYSLLRKEKSNLPFLITSYGFISATMSLDREKQDVYKFEVFVKDNGSPSLNDTANVVVEILDQNDNAPYFTYPSSDPYTLNVQYHPQSKSDITVLRASDGDSGNNAFLRYAIIQGNDKQLFSMNSHSGALSFSRQVYLNDAGSYELVFVVKDSGSPVQSSTTSVTLVLAVSNETSPMSKSGPLQSSGRVHMTWVIIIVSSAVIISVAIVVSITLCIMKCIKHRDNTAAATKNTAYQGRAEMKQLLYQTNTSVAMSRNAEEMVKRNIYSERSKSECYAEGQLQNKYESSVQSRTLPKPTPKYCQPVVVTSSDDAVEDNATMVCNYTSDTMSSKRSGRQGDLKHYEEIPGVSDQSIYKNNDTSTSKDSSEETPSETDYSFGFYYIGADKRYTCKIPRNNMFLSFSIVLSMVHCVLTIDLTYHVEEERSPGTYVADIAADSKLLDNVKPSDQHLITFSQFKRKVAQLFNITKTGKLYTAQTLDAEDLCTFNKECSRTLKVVVNKGTSVSKILKIKIVIEDINDHHPEFPKNQISLKFSETDGKGTKRSIPNAMDKDVGFQNSLIQYKLKSKNGEPFSLSVSKRADGISSLKIVLKESLDREVKDTYLLQVIAKDGGSPAKQGILNINISVTDENDNPPVFSKPLYNISIQSTHHKSKPIIVLSVTDADAGENGKITFHFSPKTSDIVKSYFQLNETSGSILLREYSNLSKKKTYELFIEARDGGNPPLSSIATVLVNVINQHNNPPSIDIDYVNAINDNTATISENIKVGSFIAYVMVTDNDVGQNGEVSCDIKHDTFKLQSMGSKEYKIILNKPVDRETQGHYNIPVSCQDKGLPPLKSVKSLSIQVTDINDVQPQFTKDTFQFLTYENKDKDFPIGFVNATDPDLGSAGQLTYSLLRKEKSNLPFLITSYGFISATMSLDREKQDVYKFEVFVKDNGSPSLNDTANVVVEILDQNDNAPYFTYPSSDPYTLNVQYHPQSKSDITVLRASDGDSGNNAFLRYAIIQGNDKQLFSMNSHSGALSFSRQVYLNDAGSYELVFVVKDSGSPVQSSTTSVTLVLAVSNETSPMSKSGPLQSSGRVHMTWVIIIVSSAVIISVAIVVSITLCIMKCIKHRDNTAAATKNTAYQGRAEMKQLLYQTNTSVAMSRNAEEMVKRNIYSERSKSECYAEGQLQNKYESSVQSRTLPKPSSKYSEPVVATSNDDAVEDTSVVSNYPTNTLSSQTSSRTKHYEEIPVTSSGNDTYKNSITSTLNRNQDQETYPKHVQVYLNDTGSYELVFVVKDIGSPVQSSTTSVTLVLAVSNETLPMSKSGPLQSSGRVHMTWVIIIVSSAVIISVAIVVSITLCIMKCIKHRDNTAAATKNTAYQGRAEMKQLLYQTNTSVAMSRNAEEMVKRNIYSNITFPKSLKYLYFLILNMDMEQHVSKPKRIMWFPLWIIFSLFHTCLSVDLTYHIEEERSPGTYVADIAADSKLLDNVKSTEQQMVTFSQLKRKVTQYFNVTKTGKLYTSQKLDAESLCTYNKECSRIIKIVVRKTKSFTKILKIKIVIEDINDHEPEFPEKKITLHFGEGDGRGMKKSIPNAIDKDVSYQNSFIEYKVKKSDDSFSLTVSKRADGISSLKIVLKQKLDRELKEKYNLEVIAKDGGSPSKQSVLNVEIVVEDENDNPPVFSKPLYNISIRTTHDKTKPILTLSVTDKDAGSNSKITFHFSPKTSSQAKGYFDLNENSGEIFSTKYSKLDEKTTYELFIEARDGGSPPLSSIATVLVNVINQHNNPPSIDIDYVSAINDNTATISEDIKVGSFIAYVMVTDNDVGQNGEVSCDIKHDTFKLQSMGSKEYKIILNKPVDREIQGHYNIPVSCQDKGLPPLKSVKSLSIQVTDINDVQPQFTKDTFQFLTYENKDKDFPIGFVNATDPDLGSAGQLTYSLLRKEKSNLPFLITSYGFISATMSLDREKQDVYKFEVFVKDNGSPSLNDTANVVVEILDQNDNAPYFTYPSSDPYTLNVQYHPQSKSDITVLRASDGDSGNNAFLRYAIIQGNDKQLFSMNSHSGALSFSRQVYLNDAGSYELVFVVKDSGSPVQSSTTSVTLVLAVSNETSPMSKSGPLQSSGRVHMTWVIIIVSSAVIISVAIVVSITLCIMKCIKHRDNTAAATKNTAYQGRAEMKQLLYQTNTSVAMSRNAEEMVKRNIYSERSKSECYAEGQLQNKYESSVQSRTLPKPTQKYSQPVVVTSNDDAVEVSSLTSTYQTGTLSSQRNNEHGPSVGNLKHYEEIPEMSGNNIYKNNEDCTLKKDENQETYLKHT</sequence>
<feature type="domain" description="Cadherin" evidence="16">
    <location>
        <begin position="2981"/>
        <end position="3077"/>
    </location>
</feature>
<evidence type="ECO:0000256" key="9">
    <source>
        <dbReference type="ARBA" id="ARBA00022989"/>
    </source>
</evidence>
<feature type="transmembrane region" description="Helical" evidence="14">
    <location>
        <begin position="1703"/>
        <end position="1723"/>
    </location>
</feature>
<feature type="domain" description="Cadherin" evidence="16">
    <location>
        <begin position="555"/>
        <end position="659"/>
    </location>
</feature>
<evidence type="ECO:0000256" key="15">
    <source>
        <dbReference type="SAM" id="SignalP"/>
    </source>
</evidence>
<feature type="domain" description="Cadherin" evidence="16">
    <location>
        <begin position="3186"/>
        <end position="3290"/>
    </location>
</feature>
<evidence type="ECO:0000256" key="10">
    <source>
        <dbReference type="ARBA" id="ARBA00023136"/>
    </source>
</evidence>
<accession>A0A7E6FC08</accession>
<feature type="domain" description="Cadherin" evidence="16">
    <location>
        <begin position="4997"/>
        <end position="5101"/>
    </location>
</feature>
<feature type="domain" description="Cadherin" evidence="16">
    <location>
        <begin position="1717"/>
        <end position="1829"/>
    </location>
</feature>
<keyword evidence="17" id="KW-1185">Reference proteome</keyword>
<dbReference type="FunFam" id="2.60.40.60:FF:000007">
    <property type="entry name" value="Protocadherin alpha 2"/>
    <property type="match status" value="6"/>
</dbReference>
<evidence type="ECO:0000256" key="8">
    <source>
        <dbReference type="ARBA" id="ARBA00022889"/>
    </source>
</evidence>
<dbReference type="FunFam" id="2.60.40.60:FF:000134">
    <property type="entry name" value="protocadherin Fat 4"/>
    <property type="match status" value="6"/>
</dbReference>
<name>A0A7E6FC08_9MOLL</name>
<feature type="domain" description="Cadherin" evidence="16">
    <location>
        <begin position="3078"/>
        <end position="3182"/>
    </location>
</feature>
<feature type="domain" description="Cadherin" evidence="16">
    <location>
        <begin position="152"/>
        <end position="240"/>
    </location>
</feature>
<evidence type="ECO:0000256" key="11">
    <source>
        <dbReference type="ARBA" id="ARBA00023180"/>
    </source>
</evidence>
<feature type="transmembrane region" description="Helical" evidence="14">
    <location>
        <begin position="3305"/>
        <end position="3328"/>
    </location>
</feature>
<evidence type="ECO:0000259" key="16">
    <source>
        <dbReference type="PROSITE" id="PS50268"/>
    </source>
</evidence>
<keyword evidence="8" id="KW-0130">Cell adhesion</keyword>
<keyword evidence="3 14" id="KW-0812">Transmembrane</keyword>
<feature type="domain" description="Cadherin" evidence="16">
    <location>
        <begin position="1942"/>
        <end position="2049"/>
    </location>
</feature>
<evidence type="ECO:0000256" key="2">
    <source>
        <dbReference type="ARBA" id="ARBA00022475"/>
    </source>
</evidence>
<feature type="domain" description="Cadherin" evidence="16">
    <location>
        <begin position="2771"/>
        <end position="2859"/>
    </location>
</feature>
<feature type="domain" description="Cadherin" evidence="16">
    <location>
        <begin position="1378"/>
        <end position="1482"/>
    </location>
</feature>
<dbReference type="Proteomes" id="UP000515154">
    <property type="component" value="Linkage group LG14"/>
</dbReference>
<dbReference type="FunFam" id="2.60.40.60:FF:000004">
    <property type="entry name" value="Protocadherin 1 gamma 2"/>
    <property type="match status" value="6"/>
</dbReference>
<feature type="domain" description="Cadherin" evidence="16">
    <location>
        <begin position="1052"/>
        <end position="1159"/>
    </location>
</feature>
<evidence type="ECO:0000313" key="17">
    <source>
        <dbReference type="Proteomes" id="UP000515154"/>
    </source>
</evidence>
<dbReference type="GO" id="GO:0005886">
    <property type="term" value="C:plasma membrane"/>
    <property type="evidence" value="ECO:0007669"/>
    <property type="project" value="UniProtKB-SubCell"/>
</dbReference>
<feature type="domain" description="Cadherin" evidence="16">
    <location>
        <begin position="5105"/>
        <end position="5209"/>
    </location>
</feature>
<evidence type="ECO:0000256" key="1">
    <source>
        <dbReference type="ARBA" id="ARBA00004251"/>
    </source>
</evidence>
<feature type="domain" description="Cadherin" evidence="16">
    <location>
        <begin position="4076"/>
        <end position="4180"/>
    </location>
</feature>
<feature type="region of interest" description="Disordered" evidence="13">
    <location>
        <begin position="4288"/>
        <end position="4310"/>
    </location>
</feature>
<feature type="domain" description="Cadherin" evidence="16">
    <location>
        <begin position="4691"/>
        <end position="4778"/>
    </location>
</feature>
<keyword evidence="11" id="KW-0325">Glycoprotein</keyword>
<feature type="transmembrane region" description="Helical" evidence="14">
    <location>
        <begin position="1497"/>
        <end position="1520"/>
    </location>
</feature>
<feature type="domain" description="Cadherin" evidence="16">
    <location>
        <begin position="3750"/>
        <end position="3857"/>
    </location>
</feature>
<dbReference type="FunFam" id="2.60.40.60:FF:000002">
    <property type="entry name" value="Protocadherin alpha 2"/>
    <property type="match status" value="4"/>
</dbReference>
<feature type="domain" description="Cadherin" evidence="16">
    <location>
        <begin position="829"/>
        <end position="941"/>
    </location>
</feature>
<dbReference type="Gene3D" id="2.60.40.60">
    <property type="entry name" value="Cadherins"/>
    <property type="match status" value="35"/>
</dbReference>
<dbReference type="GO" id="GO:0007156">
    <property type="term" value="P:homophilic cell adhesion via plasma membrane adhesion molecules"/>
    <property type="evidence" value="ECO:0007669"/>
    <property type="project" value="InterPro"/>
</dbReference>
<evidence type="ECO:0000256" key="6">
    <source>
        <dbReference type="ARBA" id="ARBA00022737"/>
    </source>
</evidence>
<evidence type="ECO:0000256" key="13">
    <source>
        <dbReference type="SAM" id="MobiDB-lite"/>
    </source>
</evidence>
<dbReference type="RefSeq" id="XP_036365284.1">
    <property type="nucleotide sequence ID" value="XM_036509391.1"/>
</dbReference>
<dbReference type="FunFam" id="2.60.40.60:FF:000123">
    <property type="entry name" value="Protocadherin beta 4"/>
    <property type="match status" value="5"/>
</dbReference>
<gene>
    <name evidence="18" type="primary">LOC115218954</name>
</gene>
<feature type="domain" description="Cadherin" evidence="16">
    <location>
        <begin position="4893"/>
        <end position="4996"/>
    </location>
</feature>
<feature type="region of interest" description="Disordered" evidence="13">
    <location>
        <begin position="3459"/>
        <end position="3485"/>
    </location>
</feature>
<keyword evidence="4" id="KW-0479">Metal-binding</keyword>
<dbReference type="CDD" id="cd11304">
    <property type="entry name" value="Cadherin_repeat"/>
    <property type="match status" value="35"/>
</dbReference>
<feature type="compositionally biased region" description="Basic and acidic residues" evidence="13">
    <location>
        <begin position="1640"/>
        <end position="1649"/>
    </location>
</feature>
<feature type="domain" description="Cadherin" evidence="16">
    <location>
        <begin position="2268"/>
        <end position="2372"/>
    </location>
</feature>
<evidence type="ECO:0000256" key="5">
    <source>
        <dbReference type="ARBA" id="ARBA00022729"/>
    </source>
</evidence>
<keyword evidence="2" id="KW-1003">Cell membrane</keyword>
<dbReference type="PRINTS" id="PR00205">
    <property type="entry name" value="CADHERIN"/>
</dbReference>
<evidence type="ECO:0000256" key="7">
    <source>
        <dbReference type="ARBA" id="ARBA00022837"/>
    </source>
</evidence>
<proteinExistence type="predicted"/>
<dbReference type="SMART" id="SM00112">
    <property type="entry name" value="CA"/>
    <property type="match status" value="34"/>
</dbReference>
<dbReference type="InterPro" id="IPR015919">
    <property type="entry name" value="Cadherin-like_sf"/>
</dbReference>
<feature type="transmembrane region" description="Helical" evidence="14">
    <location>
        <begin position="3510"/>
        <end position="3531"/>
    </location>
</feature>
<dbReference type="InterPro" id="IPR013164">
    <property type="entry name" value="Cadherin_N"/>
</dbReference>
<dbReference type="PANTHER" id="PTHR24028">
    <property type="entry name" value="CADHERIN-87A"/>
    <property type="match status" value="1"/>
</dbReference>
<protein>
    <submittedName>
        <fullName evidence="18">Uncharacterized protein LOC115218954</fullName>
    </submittedName>
</protein>
<dbReference type="PANTHER" id="PTHR24028:SF146">
    <property type="entry name" value="CADHERIN 96CB, ISOFORM D-RELATED"/>
    <property type="match status" value="1"/>
</dbReference>
<evidence type="ECO:0000256" key="3">
    <source>
        <dbReference type="ARBA" id="ARBA00022692"/>
    </source>
</evidence>
<keyword evidence="10 14" id="KW-0472">Membrane</keyword>
<dbReference type="PROSITE" id="PS50268">
    <property type="entry name" value="CADHERIN_2"/>
    <property type="match status" value="35"/>
</dbReference>
<feature type="domain" description="Cadherin" evidence="16">
    <location>
        <begin position="241"/>
        <end position="348"/>
    </location>
</feature>
<keyword evidence="6" id="KW-0677">Repeat</keyword>
<dbReference type="PROSITE" id="PS00232">
    <property type="entry name" value="CADHERIN_1"/>
    <property type="match status" value="11"/>
</dbReference>
<feature type="domain" description="Cadherin" evidence="16">
    <location>
        <begin position="1830"/>
        <end position="1941"/>
    </location>
</feature>
<keyword evidence="5 15" id="KW-0732">Signal</keyword>
<feature type="domain" description="Cadherin" evidence="16">
    <location>
        <begin position="2160"/>
        <end position="2264"/>
    </location>
</feature>
<feature type="domain" description="Cadherin" evidence="16">
    <location>
        <begin position="3525"/>
        <end position="3637"/>
    </location>
</feature>
<feature type="domain" description="Cadherin" evidence="16">
    <location>
        <begin position="965"/>
        <end position="1051"/>
    </location>
</feature>
<feature type="domain" description="Cadherin" evidence="16">
    <location>
        <begin position="362"/>
        <end position="458"/>
    </location>
</feature>
<dbReference type="GO" id="GO:0005509">
    <property type="term" value="F:calcium ion binding"/>
    <property type="evidence" value="ECO:0007669"/>
    <property type="project" value="UniProtKB-UniRule"/>
</dbReference>
<feature type="transmembrane region" description="Helical" evidence="14">
    <location>
        <begin position="4195"/>
        <end position="4218"/>
    </location>
</feature>
<evidence type="ECO:0000256" key="14">
    <source>
        <dbReference type="SAM" id="Phobius"/>
    </source>
</evidence>
<feature type="domain" description="Cadherin" evidence="16">
    <location>
        <begin position="1270"/>
        <end position="1374"/>
    </location>
</feature>
<evidence type="ECO:0000256" key="12">
    <source>
        <dbReference type="PROSITE-ProRule" id="PRU00043"/>
    </source>
</evidence>
<dbReference type="InterPro" id="IPR002126">
    <property type="entry name" value="Cadherin-like_dom"/>
</dbReference>
<organism evidence="17 18">
    <name type="scientific">Octopus sinensis</name>
    <name type="common">East Asian common octopus</name>
    <dbReference type="NCBI Taxonomy" id="2607531"/>
    <lineage>
        <taxon>Eukaryota</taxon>
        <taxon>Metazoa</taxon>
        <taxon>Spiralia</taxon>
        <taxon>Lophotrochozoa</taxon>
        <taxon>Mollusca</taxon>
        <taxon>Cephalopoda</taxon>
        <taxon>Coleoidea</taxon>
        <taxon>Octopodiformes</taxon>
        <taxon>Octopoda</taxon>
        <taxon>Incirrata</taxon>
        <taxon>Octopodidae</taxon>
        <taxon>Octopus</taxon>
    </lineage>
</organism>
<dbReference type="SUPFAM" id="SSF49313">
    <property type="entry name" value="Cadherin-like"/>
    <property type="match status" value="29"/>
</dbReference>
<feature type="transmembrane region" description="Helical" evidence="14">
    <location>
        <begin position="4432"/>
        <end position="4457"/>
    </location>
</feature>
<feature type="domain" description="Cadherin" evidence="16">
    <location>
        <begin position="2063"/>
        <end position="2159"/>
    </location>
</feature>
<dbReference type="InterPro" id="IPR050174">
    <property type="entry name" value="Protocadherin/Cadherin-CA"/>
</dbReference>
<dbReference type="Pfam" id="PF08266">
    <property type="entry name" value="Cadherin_2"/>
    <property type="match status" value="6"/>
</dbReference>
<feature type="domain" description="Cadherin" evidence="16">
    <location>
        <begin position="16"/>
        <end position="128"/>
    </location>
</feature>
<keyword evidence="9 14" id="KW-1133">Transmembrane helix</keyword>